<organism evidence="1 2">
    <name type="scientific">Leptosia nina</name>
    <dbReference type="NCBI Taxonomy" id="320188"/>
    <lineage>
        <taxon>Eukaryota</taxon>
        <taxon>Metazoa</taxon>
        <taxon>Ecdysozoa</taxon>
        <taxon>Arthropoda</taxon>
        <taxon>Hexapoda</taxon>
        <taxon>Insecta</taxon>
        <taxon>Pterygota</taxon>
        <taxon>Neoptera</taxon>
        <taxon>Endopterygota</taxon>
        <taxon>Lepidoptera</taxon>
        <taxon>Glossata</taxon>
        <taxon>Ditrysia</taxon>
        <taxon>Papilionoidea</taxon>
        <taxon>Pieridae</taxon>
        <taxon>Pierinae</taxon>
        <taxon>Leptosia</taxon>
    </lineage>
</organism>
<keyword evidence="2" id="KW-1185">Reference proteome</keyword>
<reference evidence="1 2" key="1">
    <citation type="submission" date="2023-11" db="EMBL/GenBank/DDBJ databases">
        <authorList>
            <person name="Okamura Y."/>
        </authorList>
    </citation>
    <scope>NUCLEOTIDE SEQUENCE [LARGE SCALE GENOMIC DNA]</scope>
</reference>
<evidence type="ECO:0000313" key="2">
    <source>
        <dbReference type="Proteomes" id="UP001497472"/>
    </source>
</evidence>
<sequence>MCVRVREAHSTRYEPKEVLIREKGSHPAATVLRTKNARFHSYEEYVEKGTKAVCNLASDEPRCERQVNISIEINAIGCCGWKVAYQIQVSKSEPAWPVSRSIEIEMSTDPGNLL</sequence>
<proteinExistence type="predicted"/>
<gene>
    <name evidence="1" type="ORF">LNINA_LOCUS13755</name>
</gene>
<dbReference type="Proteomes" id="UP001497472">
    <property type="component" value="Unassembled WGS sequence"/>
</dbReference>
<dbReference type="AlphaFoldDB" id="A0AAV1K1G1"/>
<evidence type="ECO:0000313" key="1">
    <source>
        <dbReference type="EMBL" id="CAK1554900.1"/>
    </source>
</evidence>
<name>A0AAV1K1G1_9NEOP</name>
<protein>
    <submittedName>
        <fullName evidence="1">Uncharacterized protein</fullName>
    </submittedName>
</protein>
<comment type="caution">
    <text evidence="1">The sequence shown here is derived from an EMBL/GenBank/DDBJ whole genome shotgun (WGS) entry which is preliminary data.</text>
</comment>
<accession>A0AAV1K1G1</accession>
<dbReference type="EMBL" id="CAVLEF010000279">
    <property type="protein sequence ID" value="CAK1554900.1"/>
    <property type="molecule type" value="Genomic_DNA"/>
</dbReference>